<evidence type="ECO:0000313" key="3">
    <source>
        <dbReference type="Proteomes" id="UP001148838"/>
    </source>
</evidence>
<dbReference type="EMBL" id="JAJSOF020000023">
    <property type="protein sequence ID" value="KAJ4435674.1"/>
    <property type="molecule type" value="Genomic_DNA"/>
</dbReference>
<proteinExistence type="predicted"/>
<feature type="compositionally biased region" description="Basic and acidic residues" evidence="1">
    <location>
        <begin position="21"/>
        <end position="41"/>
    </location>
</feature>
<feature type="region of interest" description="Disordered" evidence="1">
    <location>
        <begin position="1"/>
        <end position="97"/>
    </location>
</feature>
<name>A0ABQ8SNC1_PERAM</name>
<evidence type="ECO:0000256" key="1">
    <source>
        <dbReference type="SAM" id="MobiDB-lite"/>
    </source>
</evidence>
<accession>A0ABQ8SNC1</accession>
<feature type="compositionally biased region" description="Basic and acidic residues" evidence="1">
    <location>
        <begin position="1"/>
        <end position="11"/>
    </location>
</feature>
<keyword evidence="3" id="KW-1185">Reference proteome</keyword>
<organism evidence="2 3">
    <name type="scientific">Periplaneta americana</name>
    <name type="common">American cockroach</name>
    <name type="synonym">Blatta americana</name>
    <dbReference type="NCBI Taxonomy" id="6978"/>
    <lineage>
        <taxon>Eukaryota</taxon>
        <taxon>Metazoa</taxon>
        <taxon>Ecdysozoa</taxon>
        <taxon>Arthropoda</taxon>
        <taxon>Hexapoda</taxon>
        <taxon>Insecta</taxon>
        <taxon>Pterygota</taxon>
        <taxon>Neoptera</taxon>
        <taxon>Polyneoptera</taxon>
        <taxon>Dictyoptera</taxon>
        <taxon>Blattodea</taxon>
        <taxon>Blattoidea</taxon>
        <taxon>Blattidae</taxon>
        <taxon>Blattinae</taxon>
        <taxon>Periplaneta</taxon>
    </lineage>
</organism>
<sequence length="246" mass="28194">MTTVTREEKHNCSKGKTKHNRCNEKDNHDRGKEKKIYDCSKGKTKHDRCNGKNYGNHEQGEEDSDTQQPQPRQWGDDEDEHGLTNGGSKNNNENSDKTIETTMETVNSWGTKTATITSATIIISTETAAATTTRNFDGKSNYRTPDASSVLETLGWSHATFRYRRKKKHNRGALKYTTEYEEMASLLCFHGYKYVCCYVYVLIVNDEKEGKRMRTYAVTPNILRMRQLHSSLLSESPSFTTIQKNR</sequence>
<evidence type="ECO:0000313" key="2">
    <source>
        <dbReference type="EMBL" id="KAJ4435674.1"/>
    </source>
</evidence>
<dbReference type="Proteomes" id="UP001148838">
    <property type="component" value="Unassembled WGS sequence"/>
</dbReference>
<reference evidence="2 3" key="1">
    <citation type="journal article" date="2022" name="Allergy">
        <title>Genome assembly and annotation of Periplaneta americana reveal a comprehensive cockroach allergen profile.</title>
        <authorList>
            <person name="Wang L."/>
            <person name="Xiong Q."/>
            <person name="Saelim N."/>
            <person name="Wang L."/>
            <person name="Nong W."/>
            <person name="Wan A.T."/>
            <person name="Shi M."/>
            <person name="Liu X."/>
            <person name="Cao Q."/>
            <person name="Hui J.H.L."/>
            <person name="Sookrung N."/>
            <person name="Leung T.F."/>
            <person name="Tungtrongchitr A."/>
            <person name="Tsui S.K.W."/>
        </authorList>
    </citation>
    <scope>NUCLEOTIDE SEQUENCE [LARGE SCALE GENOMIC DNA]</scope>
    <source>
        <strain evidence="2">PWHHKU_190912</strain>
    </source>
</reference>
<protein>
    <submittedName>
        <fullName evidence="2">Uncharacterized protein</fullName>
    </submittedName>
</protein>
<comment type="caution">
    <text evidence="2">The sequence shown here is derived from an EMBL/GenBank/DDBJ whole genome shotgun (WGS) entry which is preliminary data.</text>
</comment>
<gene>
    <name evidence="2" type="ORF">ANN_18290</name>
</gene>